<organism evidence="2 3">
    <name type="scientific">Nonomuraea corallina</name>
    <dbReference type="NCBI Taxonomy" id="2989783"/>
    <lineage>
        <taxon>Bacteria</taxon>
        <taxon>Bacillati</taxon>
        <taxon>Actinomycetota</taxon>
        <taxon>Actinomycetes</taxon>
        <taxon>Streptosporangiales</taxon>
        <taxon>Streptosporangiaceae</taxon>
        <taxon>Nonomuraea</taxon>
    </lineage>
</organism>
<dbReference type="PANTHER" id="PTHR43844">
    <property type="entry name" value="METHIONINE SYNTHASE"/>
    <property type="match status" value="1"/>
</dbReference>
<comment type="caution">
    <text evidence="2">The sequence shown here is derived from an EMBL/GenBank/DDBJ whole genome shotgun (WGS) entry which is preliminary data.</text>
</comment>
<accession>A0ABT4SFU3</accession>
<proteinExistence type="predicted"/>
<evidence type="ECO:0000313" key="3">
    <source>
        <dbReference type="Proteomes" id="UP001144036"/>
    </source>
</evidence>
<dbReference type="Pfam" id="PF01717">
    <property type="entry name" value="Meth_synt_2"/>
    <property type="match status" value="1"/>
</dbReference>
<dbReference type="RefSeq" id="WP_270156710.1">
    <property type="nucleotide sequence ID" value="NZ_JAPNNL010000083.1"/>
</dbReference>
<protein>
    <submittedName>
        <fullName evidence="2">Cobalamin-independent methionine synthase II family protein</fullName>
    </submittedName>
</protein>
<dbReference type="Gene3D" id="3.20.20.210">
    <property type="match status" value="1"/>
</dbReference>
<gene>
    <name evidence="2" type="ORF">OUY22_20715</name>
</gene>
<dbReference type="CDD" id="cd03311">
    <property type="entry name" value="CIMS_C_terminal_like"/>
    <property type="match status" value="1"/>
</dbReference>
<dbReference type="SUPFAM" id="SSF51726">
    <property type="entry name" value="UROD/MetE-like"/>
    <property type="match status" value="1"/>
</dbReference>
<feature type="domain" description="Cobalamin-independent methionine synthase MetE C-terminal/archaeal" evidence="1">
    <location>
        <begin position="10"/>
        <end position="348"/>
    </location>
</feature>
<reference evidence="2" key="1">
    <citation type="submission" date="2022-11" db="EMBL/GenBank/DDBJ databases">
        <title>Nonomuraea corallina sp. nov., a new species of the genus Nonomuraea isolated from sea side sediment in Thai sea.</title>
        <authorList>
            <person name="Ngamcharungchit C."/>
            <person name="Matsumoto A."/>
            <person name="Suriyachadkun C."/>
            <person name="Panbangred W."/>
            <person name="Inahashi Y."/>
            <person name="Intra B."/>
        </authorList>
    </citation>
    <scope>NUCLEOTIDE SEQUENCE</scope>
    <source>
        <strain evidence="2">MCN248</strain>
    </source>
</reference>
<keyword evidence="3" id="KW-1185">Reference proteome</keyword>
<evidence type="ECO:0000313" key="2">
    <source>
        <dbReference type="EMBL" id="MDA0635850.1"/>
    </source>
</evidence>
<dbReference type="Proteomes" id="UP001144036">
    <property type="component" value="Unassembled WGS sequence"/>
</dbReference>
<dbReference type="InterPro" id="IPR038071">
    <property type="entry name" value="UROD/MetE-like_sf"/>
</dbReference>
<dbReference type="EMBL" id="JAPNNL010000083">
    <property type="protein sequence ID" value="MDA0635850.1"/>
    <property type="molecule type" value="Genomic_DNA"/>
</dbReference>
<dbReference type="InterPro" id="IPR002629">
    <property type="entry name" value="Met_Synth_C/arc"/>
</dbReference>
<dbReference type="PANTHER" id="PTHR43844:SF1">
    <property type="entry name" value="METHIONINE SYNTHASE"/>
    <property type="match status" value="1"/>
</dbReference>
<name>A0ABT4SFU3_9ACTN</name>
<sequence length="373" mass="40979">MPTTHHAEHVGSLLRPPELLQAREAHRRGELSDETLAKLADEAALGAIALQREAGIEVFTDGEMRRATWMAGLLESLGGVVPVDVTNSSWYRGDGQPVPPEETSFDMVAANARLTQKKQLTAVEAAFLLRHAPGPCKITMMSTSMGNLLWHPEVSSAAYPDPGAMMRDLVALRVEEIRQLIRLGVRWIQLDSLGYNFVIDPEFRTRMFGDAAPPPDVLLDLIVSVDAELVRATKAIDPDVTVGMHICRGNNRSAWMSSGGYEPVAERLFGEVPVDRFLLEYDTERAGGFEPLRFVPEGTTVVLGLVSSKVASLEPVDELRRRIDEAAAYVPMENLAISPQCGFASTERGNLLTVDEQRRKLELVARTAALVWG</sequence>
<evidence type="ECO:0000259" key="1">
    <source>
        <dbReference type="Pfam" id="PF01717"/>
    </source>
</evidence>